<feature type="transmembrane region" description="Helical" evidence="5">
    <location>
        <begin position="127"/>
        <end position="146"/>
    </location>
</feature>
<accession>A0ABS7IVG8</accession>
<dbReference type="InterPro" id="IPR051533">
    <property type="entry name" value="WaaL-like"/>
</dbReference>
<protein>
    <submittedName>
        <fullName evidence="7">O-antigen ligase family protein</fullName>
    </submittedName>
</protein>
<feature type="transmembrane region" description="Helical" evidence="5">
    <location>
        <begin position="279"/>
        <end position="298"/>
    </location>
</feature>
<gene>
    <name evidence="7" type="ORF">K3152_03115</name>
</gene>
<evidence type="ECO:0000256" key="5">
    <source>
        <dbReference type="SAM" id="Phobius"/>
    </source>
</evidence>
<proteinExistence type="predicted"/>
<feature type="transmembrane region" description="Helical" evidence="5">
    <location>
        <begin position="372"/>
        <end position="390"/>
    </location>
</feature>
<dbReference type="Proteomes" id="UP000783253">
    <property type="component" value="Unassembled WGS sequence"/>
</dbReference>
<feature type="transmembrane region" description="Helical" evidence="5">
    <location>
        <begin position="227"/>
        <end position="245"/>
    </location>
</feature>
<name>A0ABS7IVG8_9SPHN</name>
<feature type="transmembrane region" description="Helical" evidence="5">
    <location>
        <begin position="426"/>
        <end position="445"/>
    </location>
</feature>
<evidence type="ECO:0000256" key="2">
    <source>
        <dbReference type="ARBA" id="ARBA00022692"/>
    </source>
</evidence>
<reference evidence="7 8" key="1">
    <citation type="submission" date="2021-08" db="EMBL/GenBank/DDBJ databases">
        <title>Comparative Genomics Analysis of the Genus Qipengyuania Reveals Extensive Genetic Diversity and Metabolic Versatility, Including the Description of Fifteen Novel Species.</title>
        <authorList>
            <person name="Liu Y."/>
        </authorList>
    </citation>
    <scope>NUCLEOTIDE SEQUENCE [LARGE SCALE GENOMIC DNA]</scope>
    <source>
        <strain evidence="7 8">1NDH17</strain>
    </source>
</reference>
<feature type="transmembrane region" description="Helical" evidence="5">
    <location>
        <begin position="72"/>
        <end position="90"/>
    </location>
</feature>
<evidence type="ECO:0000313" key="7">
    <source>
        <dbReference type="EMBL" id="MBX7457228.1"/>
    </source>
</evidence>
<dbReference type="GO" id="GO:0016874">
    <property type="term" value="F:ligase activity"/>
    <property type="evidence" value="ECO:0007669"/>
    <property type="project" value="UniProtKB-KW"/>
</dbReference>
<feature type="transmembrane region" description="Helical" evidence="5">
    <location>
        <begin position="402"/>
        <end position="420"/>
    </location>
</feature>
<feature type="transmembrane region" description="Helical" evidence="5">
    <location>
        <begin position="251"/>
        <end position="267"/>
    </location>
</feature>
<feature type="transmembrane region" description="Helical" evidence="5">
    <location>
        <begin position="46"/>
        <end position="63"/>
    </location>
</feature>
<comment type="caution">
    <text evidence="7">The sequence shown here is derived from an EMBL/GenBank/DDBJ whole genome shotgun (WGS) entry which is preliminary data.</text>
</comment>
<comment type="subcellular location">
    <subcellularLocation>
        <location evidence="1">Membrane</location>
        <topology evidence="1">Multi-pass membrane protein</topology>
    </subcellularLocation>
</comment>
<feature type="transmembrane region" description="Helical" evidence="5">
    <location>
        <begin position="158"/>
        <end position="178"/>
    </location>
</feature>
<sequence>MPTQKNHSGVARLLHVHRTLGWPLVALLVIAVVLGGGGIRHGLTNLVVQLTALAVILFQPGMVRRFFSEAPLWLKVLVPLTILLPLLQLVPLPAGMWRGLPGREMAAETRDLIGAGDGWFPVTLDRARTLIALFALAAPLAVIFSAHGLKADWRRSALVLLVALAFLHFAFGVVQFAAGGDTLRLYETNDAGRFYGFFVGHIASGLFLVIGLCALIGLFASKRRTSLDLMLYPAGAALLVIGVVLSSSRSAIALLLLPGLWAAWLGWKELRRFSPRTRWLTLGGVITLLGAAALVMATNERLGATWERFESFEDSRPDIWEDTMVGIERYWPVGSGMGTFDEVFQVEESLETLPAKKAARAHNEYFEITLEAGIFGILLVVAWVAGLLYSAYRGLRTVQAPVTLAAALSLLCIALQALIYFPLRNMAVLCIAGLLVALLTAPVTIKRDRVIE</sequence>
<keyword evidence="3 5" id="KW-1133">Transmembrane helix</keyword>
<feature type="transmembrane region" description="Helical" evidence="5">
    <location>
        <begin position="198"/>
        <end position="220"/>
    </location>
</feature>
<dbReference type="PANTHER" id="PTHR37422:SF21">
    <property type="entry name" value="EXOQ-LIKE PROTEIN"/>
    <property type="match status" value="1"/>
</dbReference>
<feature type="domain" description="O-antigen ligase-related" evidence="6">
    <location>
        <begin position="235"/>
        <end position="380"/>
    </location>
</feature>
<evidence type="ECO:0000259" key="6">
    <source>
        <dbReference type="Pfam" id="PF04932"/>
    </source>
</evidence>
<dbReference type="Pfam" id="PF04932">
    <property type="entry name" value="Wzy_C"/>
    <property type="match status" value="1"/>
</dbReference>
<dbReference type="PANTHER" id="PTHR37422">
    <property type="entry name" value="TEICHURONIC ACID BIOSYNTHESIS PROTEIN TUAE"/>
    <property type="match status" value="1"/>
</dbReference>
<feature type="transmembrane region" description="Helical" evidence="5">
    <location>
        <begin position="20"/>
        <end position="40"/>
    </location>
</feature>
<keyword evidence="2 5" id="KW-0812">Transmembrane</keyword>
<organism evidence="7 8">
    <name type="scientific">Qipengyuania polymorpha</name>
    <dbReference type="NCBI Taxonomy" id="2867234"/>
    <lineage>
        <taxon>Bacteria</taxon>
        <taxon>Pseudomonadati</taxon>
        <taxon>Pseudomonadota</taxon>
        <taxon>Alphaproteobacteria</taxon>
        <taxon>Sphingomonadales</taxon>
        <taxon>Erythrobacteraceae</taxon>
        <taxon>Qipengyuania</taxon>
    </lineage>
</organism>
<evidence type="ECO:0000256" key="3">
    <source>
        <dbReference type="ARBA" id="ARBA00022989"/>
    </source>
</evidence>
<dbReference type="RefSeq" id="WP_221572554.1">
    <property type="nucleotide sequence ID" value="NZ_JAIGNK010000001.1"/>
</dbReference>
<dbReference type="InterPro" id="IPR007016">
    <property type="entry name" value="O-antigen_ligase-rel_domated"/>
</dbReference>
<keyword evidence="4 5" id="KW-0472">Membrane</keyword>
<evidence type="ECO:0000256" key="1">
    <source>
        <dbReference type="ARBA" id="ARBA00004141"/>
    </source>
</evidence>
<evidence type="ECO:0000256" key="4">
    <source>
        <dbReference type="ARBA" id="ARBA00023136"/>
    </source>
</evidence>
<dbReference type="EMBL" id="JAIGNK010000001">
    <property type="protein sequence ID" value="MBX7457228.1"/>
    <property type="molecule type" value="Genomic_DNA"/>
</dbReference>
<keyword evidence="8" id="KW-1185">Reference proteome</keyword>
<evidence type="ECO:0000313" key="8">
    <source>
        <dbReference type="Proteomes" id="UP000783253"/>
    </source>
</evidence>
<keyword evidence="7" id="KW-0436">Ligase</keyword>